<accession>A0A7D5XIF9</accession>
<sequence>MKVVALFSGGKDSMYSLWIASSFGWEVKTLLSMLPESDSSFMFHRPNVEWVPLQAEAMDLPLIMQRSSGEKLRELDDLKSLMQSVKVDGIVTGAVASEYQKEKVDMICEELGLCSFSPLWHKEGEQLLREMVGAGFEIMITSVSAAGFDESWLGRRIDEKCVEELLELRRRYGISVVGEGGEMETFVTDAPSFKKKIKIKKTEKSWDGVRGVLEIRDAELVSRSERETPHSSEVG</sequence>
<proteinExistence type="predicted"/>
<dbReference type="InterPro" id="IPR022427">
    <property type="entry name" value="MJ0570_ATP-bd"/>
</dbReference>
<dbReference type="Gene3D" id="3.40.50.620">
    <property type="entry name" value="HUPs"/>
    <property type="match status" value="1"/>
</dbReference>
<organism evidence="2 3">
    <name type="scientific">Fermentimicrarchaeum limneticum</name>
    <dbReference type="NCBI Taxonomy" id="2795018"/>
    <lineage>
        <taxon>Archaea</taxon>
        <taxon>Candidatus Micrarchaeota</taxon>
        <taxon>Candidatus Fermentimicrarchaeales</taxon>
        <taxon>Candidatus Fermentimicrarchaeaceae</taxon>
        <taxon>Candidatus Fermentimicrarchaeum</taxon>
    </lineage>
</organism>
<dbReference type="SUPFAM" id="SSF52402">
    <property type="entry name" value="Adenine nucleotide alpha hydrolases-like"/>
    <property type="match status" value="1"/>
</dbReference>
<evidence type="ECO:0000259" key="1">
    <source>
        <dbReference type="Pfam" id="PF01902"/>
    </source>
</evidence>
<dbReference type="InterPro" id="IPR005237">
    <property type="entry name" value="MJ0570"/>
</dbReference>
<protein>
    <recommendedName>
        <fullName evidence="1">Diphthamide synthase domain-containing protein</fullName>
    </recommendedName>
</protein>
<dbReference type="InterPro" id="IPR030662">
    <property type="entry name" value="DPH6/MJ0570"/>
</dbReference>
<reference evidence="3" key="1">
    <citation type="submission" date="2020-07" db="EMBL/GenBank/DDBJ databases">
        <title>Metabolic diversity and evolutionary history of the archaeal phylum ###Micrarchaeota### uncovered from a freshwater lake metagenome.</title>
        <authorList>
            <person name="Kadnikov V.V."/>
            <person name="Savvichev A.S."/>
            <person name="Mardanov A.V."/>
            <person name="Beletsky A.V."/>
            <person name="Chupakov A.V."/>
            <person name="Kokryatskaya N.M."/>
            <person name="Pimenov N.V."/>
            <person name="Ravin N.V."/>
        </authorList>
    </citation>
    <scope>NUCLEOTIDE SEQUENCE [LARGE SCALE GENOMIC DNA]</scope>
</reference>
<dbReference type="EMBL" id="CP058998">
    <property type="protein sequence ID" value="QLJ53472.1"/>
    <property type="molecule type" value="Genomic_DNA"/>
</dbReference>
<dbReference type="CDD" id="cd01994">
    <property type="entry name" value="AANH_PF0828-like"/>
    <property type="match status" value="1"/>
</dbReference>
<evidence type="ECO:0000313" key="3">
    <source>
        <dbReference type="Proteomes" id="UP000510821"/>
    </source>
</evidence>
<dbReference type="Pfam" id="PF01902">
    <property type="entry name" value="Diphthami_syn_2"/>
    <property type="match status" value="1"/>
</dbReference>
<dbReference type="Gene3D" id="3.90.1490.10">
    <property type="entry name" value="putative n-type atp pyrophosphatase, domain 2"/>
    <property type="match status" value="1"/>
</dbReference>
<dbReference type="NCBIfam" id="TIGR03679">
    <property type="entry name" value="arCOG00187"/>
    <property type="match status" value="1"/>
</dbReference>
<dbReference type="NCBIfam" id="TIGR00290">
    <property type="entry name" value="MJ0570_dom"/>
    <property type="match status" value="1"/>
</dbReference>
<dbReference type="InterPro" id="IPR014729">
    <property type="entry name" value="Rossmann-like_a/b/a_fold"/>
</dbReference>
<name>A0A7D5XIF9_FERL1</name>
<gene>
    <name evidence="2" type="ORF">Sv326_1297</name>
</gene>
<dbReference type="Proteomes" id="UP000510821">
    <property type="component" value="Chromosome"/>
</dbReference>
<dbReference type="PANTHER" id="PTHR12196">
    <property type="entry name" value="DOMAIN OF UNKNOWN FUNCTION 71 DUF71 -CONTAINING PROTEIN"/>
    <property type="match status" value="1"/>
</dbReference>
<dbReference type="AlphaFoldDB" id="A0A7D5XIF9"/>
<dbReference type="PANTHER" id="PTHR12196:SF2">
    <property type="entry name" value="DIPHTHINE--AMMONIA LIGASE"/>
    <property type="match status" value="1"/>
</dbReference>
<dbReference type="KEGG" id="flt:Sv326_1297"/>
<dbReference type="InterPro" id="IPR002761">
    <property type="entry name" value="Diphthami_syn_dom"/>
</dbReference>
<dbReference type="PIRSF" id="PIRSF039123">
    <property type="entry name" value="Diphthamide_synthase"/>
    <property type="match status" value="1"/>
</dbReference>
<dbReference type="GO" id="GO:0017178">
    <property type="term" value="F:diphthine-ammonia ligase activity"/>
    <property type="evidence" value="ECO:0007669"/>
    <property type="project" value="TreeGrafter"/>
</dbReference>
<feature type="domain" description="Diphthamide synthase" evidence="1">
    <location>
        <begin position="1"/>
        <end position="218"/>
    </location>
</feature>
<dbReference type="GO" id="GO:0017183">
    <property type="term" value="P:protein histidyl modification to diphthamide"/>
    <property type="evidence" value="ECO:0007669"/>
    <property type="project" value="TreeGrafter"/>
</dbReference>
<evidence type="ECO:0000313" key="2">
    <source>
        <dbReference type="EMBL" id="QLJ53472.1"/>
    </source>
</evidence>
<dbReference type="NCBIfam" id="TIGR00289">
    <property type="entry name" value="TIGR00289 family protein"/>
    <property type="match status" value="1"/>
</dbReference>